<dbReference type="InterPro" id="IPR011992">
    <property type="entry name" value="EF-hand-dom_pair"/>
</dbReference>
<protein>
    <recommendedName>
        <fullName evidence="3">EF-hand domain-containing protein</fullName>
    </recommendedName>
</protein>
<keyword evidence="1" id="KW-0106">Calcium</keyword>
<feature type="signal peptide" evidence="2">
    <location>
        <begin position="1"/>
        <end position="20"/>
    </location>
</feature>
<sequence length="101" mass="10986">MSKIILVTVLVACLAMMVSASPVKETRAIKLLKQIRSTVLTDEQMDAVYSFFDEDKDGKLNHAELSNLFGFGGVDDSDSMVGILLLFGDTDHDGKLTKSGM</sequence>
<dbReference type="InterPro" id="IPR018247">
    <property type="entry name" value="EF_Hand_1_Ca_BS"/>
</dbReference>
<dbReference type="PROSITE" id="PS50222">
    <property type="entry name" value="EF_HAND_2"/>
    <property type="match status" value="1"/>
</dbReference>
<evidence type="ECO:0000313" key="4">
    <source>
        <dbReference type="EMBL" id="KOF99929.1"/>
    </source>
</evidence>
<reference evidence="4" key="1">
    <citation type="submission" date="2015-07" db="EMBL/GenBank/DDBJ databases">
        <title>MeaNS - Measles Nucleotide Surveillance Program.</title>
        <authorList>
            <person name="Tran T."/>
            <person name="Druce J."/>
        </authorList>
    </citation>
    <scope>NUCLEOTIDE SEQUENCE</scope>
    <source>
        <strain evidence="4">UCB-OBI-ISO-001</strain>
        <tissue evidence="4">Gonad</tissue>
    </source>
</reference>
<keyword evidence="2" id="KW-0732">Signal</keyword>
<dbReference type="AlphaFoldDB" id="A0A0L8IEU0"/>
<name>A0A0L8IEU0_OCTBM</name>
<feature type="domain" description="EF-hand" evidence="3">
    <location>
        <begin position="40"/>
        <end position="75"/>
    </location>
</feature>
<evidence type="ECO:0000259" key="3">
    <source>
        <dbReference type="PROSITE" id="PS50222"/>
    </source>
</evidence>
<dbReference type="Gene3D" id="1.10.238.10">
    <property type="entry name" value="EF-hand"/>
    <property type="match status" value="1"/>
</dbReference>
<gene>
    <name evidence="4" type="ORF">OCBIM_22009505mg</name>
</gene>
<organism evidence="4">
    <name type="scientific">Octopus bimaculoides</name>
    <name type="common">California two-spotted octopus</name>
    <dbReference type="NCBI Taxonomy" id="37653"/>
    <lineage>
        <taxon>Eukaryota</taxon>
        <taxon>Metazoa</taxon>
        <taxon>Spiralia</taxon>
        <taxon>Lophotrochozoa</taxon>
        <taxon>Mollusca</taxon>
        <taxon>Cephalopoda</taxon>
        <taxon>Coleoidea</taxon>
        <taxon>Octopodiformes</taxon>
        <taxon>Octopoda</taxon>
        <taxon>Incirrata</taxon>
        <taxon>Octopodidae</taxon>
        <taxon>Octopus</taxon>
    </lineage>
</organism>
<dbReference type="SUPFAM" id="SSF47473">
    <property type="entry name" value="EF-hand"/>
    <property type="match status" value="1"/>
</dbReference>
<evidence type="ECO:0000256" key="2">
    <source>
        <dbReference type="SAM" id="SignalP"/>
    </source>
</evidence>
<feature type="chain" id="PRO_5005584357" description="EF-hand domain-containing protein" evidence="2">
    <location>
        <begin position="21"/>
        <end position="101"/>
    </location>
</feature>
<dbReference type="GO" id="GO:0005509">
    <property type="term" value="F:calcium ion binding"/>
    <property type="evidence" value="ECO:0007669"/>
    <property type="project" value="InterPro"/>
</dbReference>
<dbReference type="EMBL" id="KQ415865">
    <property type="protein sequence ID" value="KOF99929.1"/>
    <property type="molecule type" value="Genomic_DNA"/>
</dbReference>
<evidence type="ECO:0000256" key="1">
    <source>
        <dbReference type="ARBA" id="ARBA00022837"/>
    </source>
</evidence>
<dbReference type="PROSITE" id="PS00018">
    <property type="entry name" value="EF_HAND_1"/>
    <property type="match status" value="1"/>
</dbReference>
<proteinExistence type="predicted"/>
<dbReference type="Pfam" id="PF13833">
    <property type="entry name" value="EF-hand_8"/>
    <property type="match status" value="1"/>
</dbReference>
<accession>A0A0L8IEU0</accession>
<dbReference type="InterPro" id="IPR002048">
    <property type="entry name" value="EF_hand_dom"/>
</dbReference>